<dbReference type="GO" id="GO:0005886">
    <property type="term" value="C:plasma membrane"/>
    <property type="evidence" value="ECO:0007669"/>
    <property type="project" value="TreeGrafter"/>
</dbReference>
<feature type="transmembrane region" description="Helical" evidence="13">
    <location>
        <begin position="295"/>
        <end position="315"/>
    </location>
</feature>
<keyword evidence="3" id="KW-0633">Potassium transport</keyword>
<dbReference type="Gene3D" id="1.10.287.70">
    <property type="match status" value="1"/>
</dbReference>
<evidence type="ECO:0000256" key="5">
    <source>
        <dbReference type="ARBA" id="ARBA00022826"/>
    </source>
</evidence>
<evidence type="ECO:0000259" key="16">
    <source>
        <dbReference type="Pfam" id="PF22614"/>
    </source>
</evidence>
<evidence type="ECO:0000256" key="8">
    <source>
        <dbReference type="ARBA" id="ARBA00023065"/>
    </source>
</evidence>
<evidence type="ECO:0000256" key="10">
    <source>
        <dbReference type="ARBA" id="ARBA00023303"/>
    </source>
</evidence>
<dbReference type="RefSeq" id="XP_018284549.1">
    <property type="nucleotide sequence ID" value="XM_018438841.1"/>
</dbReference>
<keyword evidence="2" id="KW-0813">Transport</keyword>
<feature type="domain" description="RCK N-terminal" evidence="16">
    <location>
        <begin position="925"/>
        <end position="1034"/>
    </location>
</feature>
<protein>
    <recommendedName>
        <fullName evidence="19">Calcium-activated potassium channel BK alpha subunit domain-containing protein</fullName>
    </recommendedName>
</protein>
<keyword evidence="4 13" id="KW-0812">Transmembrane</keyword>
<sequence length="1209" mass="138268">MVPSYHVWSTECVQSMLMERCTENQLSILHPSQLTARTLDIGSPDFVLWGMSRLSQKELDMRDEPEAKLRCLSKCYAVHLGVSDTCPEQFGIKAFHRYFAVMAMLSRRKPEYDHPDDDEESHLCVDQIHTYGVHPGHVTRNSPFQSSRSSIREDNGSSRGNSDLDEPDRLAKRKKKRLQQRHQSRPRLVTQISTIMLGNSKRHCEISPDLVLPSLDPDAQEVVESAPPQLTPDQWFGRRSAVNLSTVRSKYRSGRKHAREEKEEVFSVRSTVKNMFNNSHYISAAKRILFSNSSIVLFVNLDLLVDILFCLAYLVEMKQESDVDLDPPWMYKWRSYDLWIFCLCLTVWNTGSFLMRVFMNVHPLSVFLSFRFFIEMMTTIPFLASNFVEHGQYLYVPYFLRSWVLLLRVKSWMKIKLNLQMTDKPVDALKAKLIQLIITIAVLLYNGMSAFQYCEVTFGTVNYTILESLYVVMVTLSTVGYGDITPSTEGSRIVMMLLIVISLAVLPSLLADSLSTLRKRQDGGGSVSKGTLPFILIVGTFTPEQANDILDGFLNREHIDTHLNVVFLDINRPTEELKLMERNSMWGHRVQFLHGSVLNEKTLQRAQARYAKAIITMSDNNTPEPAKEDERNTVRLWSLYCYTTIYNVPIYTYNLYPSTAIYQKVAKEIICLREFKQYLLAMNCRCRGASTLLTNLLHQREPRNKYDEPWQAQYDDGSCNEIYVAPPEDCLVGLTFGDAAWILFKEFQVILFAIKLATEDQDDHIMLNPGEKYTIRAQDLCVYMAESAHEINDIRKMTTVYAWKAVKAMRNRRSANKPPAFKSLLNPNKTLNKKLKHSSSTETMVSHHSRVSSTSHPVQQNFCISRLPSSKHALLTGNRALVSRLGTTNTISDEQLVEDNSLPLCYLLEEPATLDDLVIKSADGMDGHILVCLHRRVINIFKFIYNLRSPYMRPNELQDIILLCATLPNKKTFDLIKQFPRVFFMVGNCRHPDDLLRAGVKRAKQVVVMSEKENLDQYEKNSDSPAVMTSHIMDLLLQEPAEGSYRIVNLVERSNIRFMHLLEGKDVAEEIDVFYTPAYAAGDVVVDSLLSNVLLSQTYYKPDIVSIIKTLCGMPGSPHVNNSTFSSDTTMDGHYVTSVKMPACFVDKPFAFLFETFVLDYDLLPLGLLRAPNEEMGNELPFVYTNPVPSLILKETDWIYFITSSEYSL</sequence>
<comment type="subcellular location">
    <subcellularLocation>
        <location evidence="1">Membrane</location>
        <topology evidence="1">Multi-pass membrane protein</topology>
    </subcellularLocation>
</comment>
<evidence type="ECO:0000256" key="9">
    <source>
        <dbReference type="ARBA" id="ARBA00023136"/>
    </source>
</evidence>
<reference evidence="18" key="1">
    <citation type="submission" date="2015-06" db="EMBL/GenBank/DDBJ databases">
        <title>Expansion of signal transduction pathways in fungi by whole-genome duplication.</title>
        <authorList>
            <consortium name="DOE Joint Genome Institute"/>
            <person name="Corrochano L.M."/>
            <person name="Kuo A."/>
            <person name="Marcet-Houben M."/>
            <person name="Polaino S."/>
            <person name="Salamov A."/>
            <person name="Villalobos J.M."/>
            <person name="Alvarez M.I."/>
            <person name="Avalos J."/>
            <person name="Benito E.P."/>
            <person name="Benoit I."/>
            <person name="Burger G."/>
            <person name="Camino L.P."/>
            <person name="Canovas D."/>
            <person name="Cerda-Olmedo E."/>
            <person name="Cheng J.-F."/>
            <person name="Dominguez A."/>
            <person name="Elias M."/>
            <person name="Eslava A.P."/>
            <person name="Glaser F."/>
            <person name="Grimwood J."/>
            <person name="Gutierrez G."/>
            <person name="Heitman J."/>
            <person name="Henrissat B."/>
            <person name="Iturriaga E.A."/>
            <person name="Lang B.F."/>
            <person name="Lavin J.L."/>
            <person name="Lee S."/>
            <person name="Li W."/>
            <person name="Lindquist E."/>
            <person name="Lopez-Garcia S."/>
            <person name="Luque E.M."/>
            <person name="Marcos A.T."/>
            <person name="Martin J."/>
            <person name="McCluskey K."/>
            <person name="Medina H.R."/>
            <person name="Miralles-Duran A."/>
            <person name="Miyazaki A."/>
            <person name="Munoz-Torres E."/>
            <person name="Oguiza J.A."/>
            <person name="Ohm R."/>
            <person name="Olmedo M."/>
            <person name="Orejas M."/>
            <person name="Ortiz-Castellanos L."/>
            <person name="Pisabarro A.G."/>
            <person name="Rodriguez-Romero J."/>
            <person name="Ruiz-Herrera J."/>
            <person name="Ruiz-Vazquez R."/>
            <person name="Sanz C."/>
            <person name="Schackwitz W."/>
            <person name="Schmutz J."/>
            <person name="Shahriari M."/>
            <person name="Shelest E."/>
            <person name="Silva-Franco F."/>
            <person name="Soanes D."/>
            <person name="Syed K."/>
            <person name="Tagua V.G."/>
            <person name="Talbot N.J."/>
            <person name="Thon M."/>
            <person name="De vries R.P."/>
            <person name="Wiebenga A."/>
            <person name="Yadav J.S."/>
            <person name="Braun E.L."/>
            <person name="Baker S."/>
            <person name="Garre V."/>
            <person name="Horwitz B."/>
            <person name="Torres-Martinez S."/>
            <person name="Idnurm A."/>
            <person name="Herrera-Estrella A."/>
            <person name="Gabaldon T."/>
            <person name="Grigoriev I.V."/>
        </authorList>
    </citation>
    <scope>NUCLEOTIDE SEQUENCE [LARGE SCALE GENOMIC DNA]</scope>
    <source>
        <strain evidence="18">NRRL 1555(-)</strain>
    </source>
</reference>
<evidence type="ECO:0000256" key="3">
    <source>
        <dbReference type="ARBA" id="ARBA00022538"/>
    </source>
</evidence>
<dbReference type="OrthoDB" id="297496at2759"/>
<feature type="transmembrane region" description="Helical" evidence="13">
    <location>
        <begin position="463"/>
        <end position="481"/>
    </location>
</feature>
<dbReference type="SUPFAM" id="SSF81324">
    <property type="entry name" value="Voltage-gated potassium channels"/>
    <property type="match status" value="1"/>
</dbReference>
<dbReference type="Pfam" id="PF03493">
    <property type="entry name" value="BK_channel_a"/>
    <property type="match status" value="1"/>
</dbReference>
<proteinExistence type="predicted"/>
<dbReference type="Gene3D" id="3.40.50.720">
    <property type="entry name" value="NAD(P)-binding Rossmann-like Domain"/>
    <property type="match status" value="2"/>
</dbReference>
<dbReference type="InterPro" id="IPR013099">
    <property type="entry name" value="K_chnl_dom"/>
</dbReference>
<evidence type="ECO:0000256" key="13">
    <source>
        <dbReference type="SAM" id="Phobius"/>
    </source>
</evidence>
<keyword evidence="10" id="KW-0407">Ion channel</keyword>
<dbReference type="GeneID" id="28999747"/>
<feature type="transmembrane region" description="Helical" evidence="13">
    <location>
        <begin position="433"/>
        <end position="451"/>
    </location>
</feature>
<dbReference type="InterPro" id="IPR003929">
    <property type="entry name" value="K_chnl_BK_asu"/>
</dbReference>
<dbReference type="InterPro" id="IPR003148">
    <property type="entry name" value="RCK_N"/>
</dbReference>
<feature type="transmembrane region" description="Helical" evidence="13">
    <location>
        <begin position="394"/>
        <end position="413"/>
    </location>
</feature>
<name>A0A167JQL4_PHYB8</name>
<dbReference type="GO" id="GO:0005228">
    <property type="term" value="F:intracellular sodium-activated potassium channel activity"/>
    <property type="evidence" value="ECO:0007669"/>
    <property type="project" value="TreeGrafter"/>
</dbReference>
<dbReference type="Pfam" id="PF07885">
    <property type="entry name" value="Ion_trans_2"/>
    <property type="match status" value="1"/>
</dbReference>
<evidence type="ECO:0000256" key="6">
    <source>
        <dbReference type="ARBA" id="ARBA00022958"/>
    </source>
</evidence>
<keyword evidence="5" id="KW-0631">Potassium channel</keyword>
<feature type="compositionally biased region" description="Polar residues" evidence="12">
    <location>
        <begin position="139"/>
        <end position="149"/>
    </location>
</feature>
<feature type="domain" description="RCK N-terminal" evidence="16">
    <location>
        <begin position="534"/>
        <end position="642"/>
    </location>
</feature>
<evidence type="ECO:0008006" key="19">
    <source>
        <dbReference type="Google" id="ProtNLM"/>
    </source>
</evidence>
<evidence type="ECO:0000256" key="1">
    <source>
        <dbReference type="ARBA" id="ARBA00004141"/>
    </source>
</evidence>
<evidence type="ECO:0000256" key="7">
    <source>
        <dbReference type="ARBA" id="ARBA00022989"/>
    </source>
</evidence>
<dbReference type="VEuPathDB" id="FungiDB:PHYBLDRAFT_183824"/>
<keyword evidence="6" id="KW-0630">Potassium</keyword>
<feature type="transmembrane region" description="Helical" evidence="13">
    <location>
        <begin position="493"/>
        <end position="511"/>
    </location>
</feature>
<dbReference type="PANTHER" id="PTHR10027:SF10">
    <property type="entry name" value="SLOWPOKE 2, ISOFORM D"/>
    <property type="match status" value="1"/>
</dbReference>
<feature type="transmembrane region" description="Helical" evidence="13">
    <location>
        <begin position="370"/>
        <end position="388"/>
    </location>
</feature>
<dbReference type="Proteomes" id="UP000077315">
    <property type="component" value="Unassembled WGS sequence"/>
</dbReference>
<dbReference type="EMBL" id="KV441002">
    <property type="protein sequence ID" value="OAD66509.1"/>
    <property type="molecule type" value="Genomic_DNA"/>
</dbReference>
<comment type="catalytic activity">
    <reaction evidence="11">
        <text>K(+)(in) = K(+)(out)</text>
        <dbReference type="Rhea" id="RHEA:29463"/>
        <dbReference type="ChEBI" id="CHEBI:29103"/>
    </reaction>
</comment>
<keyword evidence="9 13" id="KW-0472">Membrane</keyword>
<feature type="domain" description="Potassium channel" evidence="15">
    <location>
        <begin position="449"/>
        <end position="517"/>
    </location>
</feature>
<evidence type="ECO:0000313" key="18">
    <source>
        <dbReference type="Proteomes" id="UP000077315"/>
    </source>
</evidence>
<evidence type="ECO:0000256" key="12">
    <source>
        <dbReference type="SAM" id="MobiDB-lite"/>
    </source>
</evidence>
<feature type="region of interest" description="Disordered" evidence="12">
    <location>
        <begin position="134"/>
        <end position="187"/>
    </location>
</feature>
<feature type="compositionally biased region" description="Basic residues" evidence="12">
    <location>
        <begin position="171"/>
        <end position="185"/>
    </location>
</feature>
<evidence type="ECO:0000259" key="15">
    <source>
        <dbReference type="Pfam" id="PF07885"/>
    </source>
</evidence>
<dbReference type="InParanoid" id="A0A167JQL4"/>
<evidence type="ECO:0000256" key="4">
    <source>
        <dbReference type="ARBA" id="ARBA00022692"/>
    </source>
</evidence>
<evidence type="ECO:0000313" key="17">
    <source>
        <dbReference type="EMBL" id="OAD66509.1"/>
    </source>
</evidence>
<evidence type="ECO:0000256" key="11">
    <source>
        <dbReference type="ARBA" id="ARBA00034430"/>
    </source>
</evidence>
<dbReference type="GO" id="GO:0015271">
    <property type="term" value="F:outward rectifier potassium channel activity"/>
    <property type="evidence" value="ECO:0007669"/>
    <property type="project" value="TreeGrafter"/>
</dbReference>
<evidence type="ECO:0000256" key="2">
    <source>
        <dbReference type="ARBA" id="ARBA00022448"/>
    </source>
</evidence>
<gene>
    <name evidence="17" type="ORF">PHYBLDRAFT_183824</name>
</gene>
<dbReference type="AlphaFoldDB" id="A0A167JQL4"/>
<keyword evidence="18" id="KW-1185">Reference proteome</keyword>
<keyword evidence="8" id="KW-0406">Ion transport</keyword>
<organism evidence="17 18">
    <name type="scientific">Phycomyces blakesleeanus (strain ATCC 8743b / DSM 1359 / FGSC 10004 / NBRC 33097 / NRRL 1555)</name>
    <dbReference type="NCBI Taxonomy" id="763407"/>
    <lineage>
        <taxon>Eukaryota</taxon>
        <taxon>Fungi</taxon>
        <taxon>Fungi incertae sedis</taxon>
        <taxon>Mucoromycota</taxon>
        <taxon>Mucoromycotina</taxon>
        <taxon>Mucoromycetes</taxon>
        <taxon>Mucorales</taxon>
        <taxon>Phycomycetaceae</taxon>
        <taxon>Phycomyces</taxon>
    </lineage>
</organism>
<accession>A0A167JQL4</accession>
<dbReference type="PANTHER" id="PTHR10027">
    <property type="entry name" value="CALCIUM-ACTIVATED POTASSIUM CHANNEL ALPHA CHAIN"/>
    <property type="match status" value="1"/>
</dbReference>
<keyword evidence="7 13" id="KW-1133">Transmembrane helix</keyword>
<dbReference type="InterPro" id="IPR047871">
    <property type="entry name" value="K_chnl_Slo-like"/>
</dbReference>
<evidence type="ECO:0000259" key="14">
    <source>
        <dbReference type="Pfam" id="PF03493"/>
    </source>
</evidence>
<feature type="transmembrane region" description="Helical" evidence="13">
    <location>
        <begin position="338"/>
        <end position="358"/>
    </location>
</feature>
<feature type="domain" description="Calcium-activated potassium channel BK alpha subunit" evidence="14">
    <location>
        <begin position="667"/>
        <end position="754"/>
    </location>
</feature>
<dbReference type="Pfam" id="PF22614">
    <property type="entry name" value="Slo-like_RCK"/>
    <property type="match status" value="2"/>
</dbReference>